<keyword evidence="1" id="KW-0472">Membrane</keyword>
<feature type="transmembrane region" description="Helical" evidence="1">
    <location>
        <begin position="47"/>
        <end position="65"/>
    </location>
</feature>
<accession>E2ZCW2</accession>
<dbReference type="STRING" id="706434.HMPREF9429_01066"/>
<name>E2ZCW2_9FIRM</name>
<feature type="transmembrane region" description="Helical" evidence="1">
    <location>
        <begin position="12"/>
        <end position="35"/>
    </location>
</feature>
<dbReference type="EMBL" id="AECS01000037">
    <property type="protein sequence ID" value="EFQ03883.1"/>
    <property type="molecule type" value="Genomic_DNA"/>
</dbReference>
<dbReference type="AlphaFoldDB" id="E2ZCW2"/>
<comment type="caution">
    <text evidence="2">The sequence shown here is derived from an EMBL/GenBank/DDBJ whole genome shotgun (WGS) entry which is preliminary data.</text>
</comment>
<reference evidence="2 3" key="1">
    <citation type="submission" date="2010-08" db="EMBL/GenBank/DDBJ databases">
        <authorList>
            <person name="Weinstock G."/>
            <person name="Sodergren E."/>
            <person name="Clifton S."/>
            <person name="Fulton L."/>
            <person name="Fulton B."/>
            <person name="Courtney L."/>
            <person name="Fronick C."/>
            <person name="Harrison M."/>
            <person name="Strong C."/>
            <person name="Farmer C."/>
            <person name="Delahaunty K."/>
            <person name="Markovic C."/>
            <person name="Hall O."/>
            <person name="Minx P."/>
            <person name="Tomlinson C."/>
            <person name="Mitreva M."/>
            <person name="Hou S."/>
            <person name="Chen J."/>
            <person name="Wollam A."/>
            <person name="Pepin K.H."/>
            <person name="Johnson M."/>
            <person name="Bhonagiri V."/>
            <person name="Zhang X."/>
            <person name="Suruliraj S."/>
            <person name="Warren W."/>
            <person name="Chinwalla A."/>
            <person name="Mardis E.R."/>
            <person name="Wilson R.K."/>
        </authorList>
    </citation>
    <scope>NUCLEOTIDE SEQUENCE [LARGE SCALE GENOMIC DNA]</scope>
    <source>
        <strain evidence="2 3">F0359</strain>
    </source>
</reference>
<protein>
    <submittedName>
        <fullName evidence="2">Uncharacterized protein</fullName>
    </submittedName>
</protein>
<feature type="transmembrane region" description="Helical" evidence="1">
    <location>
        <begin position="133"/>
        <end position="154"/>
    </location>
</feature>
<gene>
    <name evidence="2" type="ORF">HMPREF9429_01066</name>
</gene>
<keyword evidence="3" id="KW-1185">Reference proteome</keyword>
<dbReference type="HOGENOM" id="CLU_1608880_0_0_9"/>
<dbReference type="eggNOG" id="ENOG502ZD0A">
    <property type="taxonomic scope" value="Bacteria"/>
</dbReference>
<keyword evidence="1" id="KW-0812">Transmembrane</keyword>
<proteinExistence type="predicted"/>
<keyword evidence="1" id="KW-1133">Transmembrane helix</keyword>
<dbReference type="Proteomes" id="UP000003195">
    <property type="component" value="Unassembled WGS sequence"/>
</dbReference>
<feature type="transmembrane region" description="Helical" evidence="1">
    <location>
        <begin position="71"/>
        <end position="88"/>
    </location>
</feature>
<organism evidence="2 3">
    <name type="scientific">Megasphaera micronuciformis F0359</name>
    <dbReference type="NCBI Taxonomy" id="706434"/>
    <lineage>
        <taxon>Bacteria</taxon>
        <taxon>Bacillati</taxon>
        <taxon>Bacillota</taxon>
        <taxon>Negativicutes</taxon>
        <taxon>Veillonellales</taxon>
        <taxon>Veillonellaceae</taxon>
        <taxon>Megasphaera</taxon>
    </lineage>
</organism>
<feature type="transmembrane region" description="Helical" evidence="1">
    <location>
        <begin position="109"/>
        <end position="127"/>
    </location>
</feature>
<evidence type="ECO:0000313" key="3">
    <source>
        <dbReference type="Proteomes" id="UP000003195"/>
    </source>
</evidence>
<evidence type="ECO:0000313" key="2">
    <source>
        <dbReference type="EMBL" id="EFQ03883.1"/>
    </source>
</evidence>
<evidence type="ECO:0000256" key="1">
    <source>
        <dbReference type="SAM" id="Phobius"/>
    </source>
</evidence>
<sequence length="165" mass="18105">MVVCKKGEMSMFHAFEAVTTFHLFALVVIGAGGAYACRKGSVSVRAVVLHNLICLLWCLSVTLYASEGLGLWAGLFVASLFVTHAVFGKKGGYGQLQRRVPVTRRVFRPYVATAFVLSFLQLALYFVPTLRYLWVTSLVSPVVGGMLAGVVFSYSDRIVKSEKKD</sequence>